<proteinExistence type="predicted"/>
<dbReference type="EMBL" id="CP036271">
    <property type="protein sequence ID" value="QDT56681.1"/>
    <property type="molecule type" value="Genomic_DNA"/>
</dbReference>
<dbReference type="Proteomes" id="UP000315700">
    <property type="component" value="Chromosome"/>
</dbReference>
<keyword evidence="2" id="KW-1185">Reference proteome</keyword>
<protein>
    <submittedName>
        <fullName evidence="1">Uncharacterized protein</fullName>
    </submittedName>
</protein>
<evidence type="ECO:0000313" key="2">
    <source>
        <dbReference type="Proteomes" id="UP000315700"/>
    </source>
</evidence>
<dbReference type="AlphaFoldDB" id="A0A517SKN5"/>
<sequence>MADKAAADKLHLGFLRVISMDAGYVGGLLVTNRIGRPLEFQCTTPVRPNKTQEVLYGPTLEAFLYSEVLGRTLLDRMAVKPDILLIDQPEMLAIREICSSPVLLLSAKSSKNGSSVLDDARTQDGFEDDSSIVERLRKLVPGSADLMEPLDRVREALTEALRAAA</sequence>
<dbReference type="OrthoDB" id="268932at2"/>
<accession>A0A517SKN5</accession>
<evidence type="ECO:0000313" key="1">
    <source>
        <dbReference type="EMBL" id="QDT56681.1"/>
    </source>
</evidence>
<gene>
    <name evidence="1" type="ORF">Pan44_47380</name>
</gene>
<organism evidence="1 2">
    <name type="scientific">Caulifigura coniformis</name>
    <dbReference type="NCBI Taxonomy" id="2527983"/>
    <lineage>
        <taxon>Bacteria</taxon>
        <taxon>Pseudomonadati</taxon>
        <taxon>Planctomycetota</taxon>
        <taxon>Planctomycetia</taxon>
        <taxon>Planctomycetales</taxon>
        <taxon>Planctomycetaceae</taxon>
        <taxon>Caulifigura</taxon>
    </lineage>
</organism>
<reference evidence="1 2" key="1">
    <citation type="submission" date="2019-02" db="EMBL/GenBank/DDBJ databases">
        <title>Deep-cultivation of Planctomycetes and their phenomic and genomic characterization uncovers novel biology.</title>
        <authorList>
            <person name="Wiegand S."/>
            <person name="Jogler M."/>
            <person name="Boedeker C."/>
            <person name="Pinto D."/>
            <person name="Vollmers J."/>
            <person name="Rivas-Marin E."/>
            <person name="Kohn T."/>
            <person name="Peeters S.H."/>
            <person name="Heuer A."/>
            <person name="Rast P."/>
            <person name="Oberbeckmann S."/>
            <person name="Bunk B."/>
            <person name="Jeske O."/>
            <person name="Meyerdierks A."/>
            <person name="Storesund J.E."/>
            <person name="Kallscheuer N."/>
            <person name="Luecker S."/>
            <person name="Lage O.M."/>
            <person name="Pohl T."/>
            <person name="Merkel B.J."/>
            <person name="Hornburger P."/>
            <person name="Mueller R.-W."/>
            <person name="Bruemmer F."/>
            <person name="Labrenz M."/>
            <person name="Spormann A.M."/>
            <person name="Op den Camp H."/>
            <person name="Overmann J."/>
            <person name="Amann R."/>
            <person name="Jetten M.S.M."/>
            <person name="Mascher T."/>
            <person name="Medema M.H."/>
            <person name="Devos D.P."/>
            <person name="Kaster A.-K."/>
            <person name="Ovreas L."/>
            <person name="Rohde M."/>
            <person name="Galperin M.Y."/>
            <person name="Jogler C."/>
        </authorList>
    </citation>
    <scope>NUCLEOTIDE SEQUENCE [LARGE SCALE GENOMIC DNA]</scope>
    <source>
        <strain evidence="1 2">Pan44</strain>
    </source>
</reference>
<dbReference type="KEGG" id="ccos:Pan44_47380"/>
<name>A0A517SKN5_9PLAN</name>
<dbReference type="InParanoid" id="A0A517SKN5"/>
<dbReference type="RefSeq" id="WP_145034124.1">
    <property type="nucleotide sequence ID" value="NZ_CP036271.1"/>
</dbReference>